<dbReference type="SUPFAM" id="SSF54913">
    <property type="entry name" value="GlnB-like"/>
    <property type="match status" value="1"/>
</dbReference>
<name>A0A0P1LB26_9BACT</name>
<sequence>MKLVMLVFNQAIENEVMKIFDKLNIRGFTQINDVYGRGSDKGEPHLGTHVWPEINTLIFTVVADDKVGDILNEVRFLNNRFEDEGLHAFVLNVEQMI</sequence>
<evidence type="ECO:0000313" key="1">
    <source>
        <dbReference type="EMBL" id="CUS78320.1"/>
    </source>
</evidence>
<dbReference type="Gene3D" id="3.30.70.120">
    <property type="match status" value="1"/>
</dbReference>
<accession>A0A0P1P5E6</accession>
<gene>
    <name evidence="2" type="ORF">JGI4_01046</name>
    <name evidence="1" type="ORF">JGI8_00224</name>
</gene>
<dbReference type="InterPro" id="IPR002187">
    <property type="entry name" value="N-reg_PII"/>
</dbReference>
<organism evidence="2 3">
    <name type="scientific">Candidatus Kryptonium thompsonii</name>
    <dbReference type="NCBI Taxonomy" id="1633631"/>
    <lineage>
        <taxon>Bacteria</taxon>
        <taxon>Pseudomonadati</taxon>
        <taxon>Candidatus Kryptoniota</taxon>
        <taxon>Candidatus Kryptonium</taxon>
    </lineage>
</organism>
<dbReference type="STRING" id="1633631.GCA_001442925_01045"/>
<proteinExistence type="predicted"/>
<accession>A0A0S4N3E2</accession>
<dbReference type="Proteomes" id="UP000182200">
    <property type="component" value="Unassembled WGS sequence"/>
</dbReference>
<dbReference type="EMBL" id="CZVI01000001">
    <property type="protein sequence ID" value="CUS78320.1"/>
    <property type="molecule type" value="Genomic_DNA"/>
</dbReference>
<accession>A0A0P1M8S8</accession>
<dbReference type="OrthoDB" id="5517163at2"/>
<accession>A0A0P1LB26</accession>
<evidence type="ECO:0000313" key="3">
    <source>
        <dbReference type="Proteomes" id="UP000182011"/>
    </source>
</evidence>
<accession>A0A0P1M6D0</accession>
<accession>A0A0P1LCZ7</accession>
<dbReference type="NCBIfam" id="NF045581">
    <property type="entry name" value="PG0541_fam"/>
    <property type="match status" value="1"/>
</dbReference>
<accession>A0A0P1M445</accession>
<dbReference type="GO" id="GO:0030234">
    <property type="term" value="F:enzyme regulator activity"/>
    <property type="evidence" value="ECO:0007669"/>
    <property type="project" value="InterPro"/>
</dbReference>
<accession>A0A0P1LEC4</accession>
<reference evidence="2 3" key="2">
    <citation type="submission" date="2015-11" db="EMBL/GenBank/DDBJ databases">
        <authorList>
            <person name="Zhang Y."/>
            <person name="Guo Z."/>
        </authorList>
    </citation>
    <scope>NUCLEOTIDE SEQUENCE [LARGE SCALE GENOMIC DNA]</scope>
    <source>
        <strain evidence="2">JGI-4</strain>
    </source>
</reference>
<protein>
    <submittedName>
        <fullName evidence="2">Nitrogen regulatory protein P-II family</fullName>
    </submittedName>
</protein>
<dbReference type="EMBL" id="FAOP01000004">
    <property type="protein sequence ID" value="CUU04529.1"/>
    <property type="molecule type" value="Genomic_DNA"/>
</dbReference>
<dbReference type="Proteomes" id="UP000182011">
    <property type="component" value="Unassembled WGS sequence"/>
</dbReference>
<accession>A0A0P1LB73</accession>
<accession>A0A0P1M1P6</accession>
<accession>A0A0P1P4W4</accession>
<accession>A0A0P1LMH3</accession>
<dbReference type="GO" id="GO:0006808">
    <property type="term" value="P:regulation of nitrogen utilization"/>
    <property type="evidence" value="ECO:0007669"/>
    <property type="project" value="InterPro"/>
</dbReference>
<dbReference type="PROSITE" id="PS51343">
    <property type="entry name" value="PII_GLNB_DOM"/>
    <property type="match status" value="1"/>
</dbReference>
<dbReference type="RefSeq" id="WP_075426690.1">
    <property type="nucleotide sequence ID" value="NZ_CZVI01000001.1"/>
</dbReference>
<dbReference type="InterPro" id="IPR011322">
    <property type="entry name" value="N-reg_PII-like_a/b"/>
</dbReference>
<evidence type="ECO:0000313" key="2">
    <source>
        <dbReference type="EMBL" id="CUU04529.1"/>
    </source>
</evidence>
<evidence type="ECO:0000313" key="4">
    <source>
        <dbReference type="Proteomes" id="UP000182200"/>
    </source>
</evidence>
<dbReference type="InterPro" id="IPR015867">
    <property type="entry name" value="N-reg_PII/ATP_PRibTrfase_C"/>
</dbReference>
<keyword evidence="4" id="KW-1185">Reference proteome</keyword>
<reference evidence="1 4" key="1">
    <citation type="submission" date="2015-11" db="EMBL/GenBank/DDBJ databases">
        <authorList>
            <person name="Varghese N."/>
        </authorList>
    </citation>
    <scope>NUCLEOTIDE SEQUENCE [LARGE SCALE GENOMIC DNA]</scope>
    <source>
        <strain evidence="1 4">JGI-8</strain>
    </source>
</reference>
<dbReference type="Pfam" id="PF00543">
    <property type="entry name" value="P-II"/>
    <property type="match status" value="1"/>
</dbReference>
<dbReference type="AlphaFoldDB" id="A0A0P1LB26"/>